<proteinExistence type="predicted"/>
<evidence type="ECO:0000313" key="2">
    <source>
        <dbReference type="Proteomes" id="UP000092993"/>
    </source>
</evidence>
<evidence type="ECO:0000313" key="1">
    <source>
        <dbReference type="EMBL" id="OBZ71252.1"/>
    </source>
</evidence>
<name>A0A1C7M318_GRIFR</name>
<keyword evidence="2" id="KW-1185">Reference proteome</keyword>
<gene>
    <name evidence="1" type="ORF">A0H81_08556</name>
</gene>
<accession>A0A1C7M318</accession>
<dbReference type="EMBL" id="LUGG01000011">
    <property type="protein sequence ID" value="OBZ71252.1"/>
    <property type="molecule type" value="Genomic_DNA"/>
</dbReference>
<sequence length="288" mass="32709">MWPYDIGIPIKDIATLKKLPAWKVMPATAEEISEWLVVESIESKVDRVERPTVLYHPSLKDKKTRVTIRLQGFVESINLAPLGNWDGKEHTAGGTLQHLTLTDGGLTKVFKHQLDSLDELHYAILSFMRHDTHELDRPSECPNICLGHRVFHKIPLVNRKQILNALRAGDDPTGKAAKICERWRVPFRIGLGVQHEDGKIVRTTQLAVRKGDFMDVSFMPKIVTLRSRQGVQYMVKFDIQEVVRLFTRNELSDKVLSLLQPELAERGMSPIEDADSGFLYEDSGHAIN</sequence>
<protein>
    <submittedName>
        <fullName evidence="1">Uncharacterized protein</fullName>
    </submittedName>
</protein>
<dbReference type="Proteomes" id="UP000092993">
    <property type="component" value="Unassembled WGS sequence"/>
</dbReference>
<organism evidence="1 2">
    <name type="scientific">Grifola frondosa</name>
    <name type="common">Maitake</name>
    <name type="synonym">Polyporus frondosus</name>
    <dbReference type="NCBI Taxonomy" id="5627"/>
    <lineage>
        <taxon>Eukaryota</taxon>
        <taxon>Fungi</taxon>
        <taxon>Dikarya</taxon>
        <taxon>Basidiomycota</taxon>
        <taxon>Agaricomycotina</taxon>
        <taxon>Agaricomycetes</taxon>
        <taxon>Polyporales</taxon>
        <taxon>Grifolaceae</taxon>
        <taxon>Grifola</taxon>
    </lineage>
</organism>
<dbReference type="OrthoDB" id="3270129at2759"/>
<comment type="caution">
    <text evidence="1">The sequence shown here is derived from an EMBL/GenBank/DDBJ whole genome shotgun (WGS) entry which is preliminary data.</text>
</comment>
<dbReference type="AlphaFoldDB" id="A0A1C7M318"/>
<reference evidence="1 2" key="1">
    <citation type="submission" date="2016-03" db="EMBL/GenBank/DDBJ databases">
        <title>Whole genome sequencing of Grifola frondosa 9006-11.</title>
        <authorList>
            <person name="Min B."/>
            <person name="Park H."/>
            <person name="Kim J.-G."/>
            <person name="Cho H."/>
            <person name="Oh Y.-L."/>
            <person name="Kong W.-S."/>
            <person name="Choi I.-G."/>
        </authorList>
    </citation>
    <scope>NUCLEOTIDE SEQUENCE [LARGE SCALE GENOMIC DNA]</scope>
    <source>
        <strain evidence="1 2">9006-11</strain>
    </source>
</reference>